<sequence>LVLQAQNVPSLSAGVNCSFEDYVETEGRIYSGRIFCLSPSTKEIAPITRDQ</sequence>
<feature type="non-terminal residue" evidence="2">
    <location>
        <position position="1"/>
    </location>
</feature>
<dbReference type="InterPro" id="IPR013783">
    <property type="entry name" value="Ig-like_fold"/>
</dbReference>
<keyword evidence="3" id="KW-1185">Reference proteome</keyword>
<gene>
    <name evidence="2" type="primary">PLXNA1_6</name>
    <name evidence="2" type="ORF">ATANTOWER_025679</name>
</gene>
<reference evidence="2 3" key="1">
    <citation type="submission" date="2021-07" db="EMBL/GenBank/DDBJ databases">
        <authorList>
            <person name="Palmer J.M."/>
        </authorList>
    </citation>
    <scope>NUCLEOTIDE SEQUENCE [LARGE SCALE GENOMIC DNA]</scope>
    <source>
        <strain evidence="2 3">AT_MEX2019</strain>
        <tissue evidence="2">Muscle</tissue>
    </source>
</reference>
<dbReference type="InterPro" id="IPR041019">
    <property type="entry name" value="TIG1_plexin"/>
</dbReference>
<proteinExistence type="predicted"/>
<dbReference type="Pfam" id="PF17960">
    <property type="entry name" value="TIG_plexin"/>
    <property type="match status" value="1"/>
</dbReference>
<organism evidence="2 3">
    <name type="scientific">Ataeniobius toweri</name>
    <dbReference type="NCBI Taxonomy" id="208326"/>
    <lineage>
        <taxon>Eukaryota</taxon>
        <taxon>Metazoa</taxon>
        <taxon>Chordata</taxon>
        <taxon>Craniata</taxon>
        <taxon>Vertebrata</taxon>
        <taxon>Euteleostomi</taxon>
        <taxon>Actinopterygii</taxon>
        <taxon>Neopterygii</taxon>
        <taxon>Teleostei</taxon>
        <taxon>Neoteleostei</taxon>
        <taxon>Acanthomorphata</taxon>
        <taxon>Ovalentaria</taxon>
        <taxon>Atherinomorphae</taxon>
        <taxon>Cyprinodontiformes</taxon>
        <taxon>Goodeidae</taxon>
        <taxon>Ataeniobius</taxon>
    </lineage>
</organism>
<dbReference type="Proteomes" id="UP001345963">
    <property type="component" value="Unassembled WGS sequence"/>
</dbReference>
<accession>A0ABU7B9D6</accession>
<dbReference type="Gene3D" id="2.60.40.10">
    <property type="entry name" value="Immunoglobulins"/>
    <property type="match status" value="1"/>
</dbReference>
<comment type="caution">
    <text evidence="2">The sequence shown here is derived from an EMBL/GenBank/DDBJ whole genome shotgun (WGS) entry which is preliminary data.</text>
</comment>
<name>A0ABU7B9D6_9TELE</name>
<feature type="non-terminal residue" evidence="2">
    <location>
        <position position="51"/>
    </location>
</feature>
<evidence type="ECO:0000259" key="1">
    <source>
        <dbReference type="Pfam" id="PF17960"/>
    </source>
</evidence>
<dbReference type="EMBL" id="JAHUTI010045312">
    <property type="protein sequence ID" value="MED6246893.1"/>
    <property type="molecule type" value="Genomic_DNA"/>
</dbReference>
<protein>
    <submittedName>
        <fullName evidence="2">Plexin-A1</fullName>
    </submittedName>
</protein>
<feature type="domain" description="Plexin TIG" evidence="1">
    <location>
        <begin position="1"/>
        <end position="51"/>
    </location>
</feature>
<evidence type="ECO:0000313" key="2">
    <source>
        <dbReference type="EMBL" id="MED6246893.1"/>
    </source>
</evidence>
<evidence type="ECO:0000313" key="3">
    <source>
        <dbReference type="Proteomes" id="UP001345963"/>
    </source>
</evidence>